<evidence type="ECO:0000256" key="1">
    <source>
        <dbReference type="SAM" id="Phobius"/>
    </source>
</evidence>
<keyword evidence="1" id="KW-0812">Transmembrane</keyword>
<protein>
    <submittedName>
        <fullName evidence="2">Uncharacterized protein</fullName>
    </submittedName>
</protein>
<organism evidence="2 3">
    <name type="scientific">Desulfosudis oleivorans (strain DSM 6200 / JCM 39069 / Hxd3)</name>
    <name type="common">Desulfococcus oleovorans</name>
    <dbReference type="NCBI Taxonomy" id="96561"/>
    <lineage>
        <taxon>Bacteria</taxon>
        <taxon>Pseudomonadati</taxon>
        <taxon>Thermodesulfobacteriota</taxon>
        <taxon>Desulfobacteria</taxon>
        <taxon>Desulfobacterales</taxon>
        <taxon>Desulfosudaceae</taxon>
        <taxon>Desulfosudis</taxon>
    </lineage>
</organism>
<evidence type="ECO:0000313" key="3">
    <source>
        <dbReference type="Proteomes" id="UP000008561"/>
    </source>
</evidence>
<dbReference type="HOGENOM" id="CLU_100478_0_0_7"/>
<dbReference type="STRING" id="96561.Dole_3080"/>
<keyword evidence="3" id="KW-1185">Reference proteome</keyword>
<keyword evidence="1" id="KW-1133">Transmembrane helix</keyword>
<reference evidence="2 3" key="1">
    <citation type="submission" date="2007-10" db="EMBL/GenBank/DDBJ databases">
        <title>Complete sequence of Desulfococcus oleovorans Hxd3.</title>
        <authorList>
            <consortium name="US DOE Joint Genome Institute"/>
            <person name="Copeland A."/>
            <person name="Lucas S."/>
            <person name="Lapidus A."/>
            <person name="Barry K."/>
            <person name="Glavina del Rio T."/>
            <person name="Dalin E."/>
            <person name="Tice H."/>
            <person name="Pitluck S."/>
            <person name="Kiss H."/>
            <person name="Brettin T."/>
            <person name="Bruce D."/>
            <person name="Detter J.C."/>
            <person name="Han C."/>
            <person name="Schmutz J."/>
            <person name="Larimer F."/>
            <person name="Land M."/>
            <person name="Hauser L."/>
            <person name="Kyrpides N."/>
            <person name="Kim E."/>
            <person name="Wawrik B."/>
            <person name="Richardson P."/>
        </authorList>
    </citation>
    <scope>NUCLEOTIDE SEQUENCE [LARGE SCALE GENOMIC DNA]</scope>
    <source>
        <strain evidence="3">DSM 6200 / JCM 39069 / Hxd3</strain>
    </source>
</reference>
<sequence>MEYAITIKISRRLLLFLGGLVVAGVVGAAWLFVMLDPLNNIQLRVNLQQQQIKARMAASFPVTADIDQMLRVPLKADIPVSVPFSQELSVPLHKTFDVPVEINTTIPVYMTVPFKSDIPIDTQVFLETEVRTSVLGVPLTVPIKGYVPVRATIPVDQTVTVKEDFQLALRTPVTVDIQDTFTIPITTRFTATVPVETELAIPFQDTIQANVALEGAVADQLPNLYILDNAIDIGLGQFRLVWKKDR</sequence>
<keyword evidence="1" id="KW-0472">Membrane</keyword>
<gene>
    <name evidence="2" type="ordered locus">Dole_3080</name>
</gene>
<dbReference type="KEGG" id="dol:Dole_3080"/>
<feature type="transmembrane region" description="Helical" evidence="1">
    <location>
        <begin position="12"/>
        <end position="35"/>
    </location>
</feature>
<accession>A8ZZL1</accession>
<dbReference type="Proteomes" id="UP000008561">
    <property type="component" value="Chromosome"/>
</dbReference>
<proteinExistence type="predicted"/>
<evidence type="ECO:0000313" key="2">
    <source>
        <dbReference type="EMBL" id="ABW68883.1"/>
    </source>
</evidence>
<dbReference type="AlphaFoldDB" id="A8ZZL1"/>
<dbReference type="RefSeq" id="WP_012176494.1">
    <property type="nucleotide sequence ID" value="NC_009943.1"/>
</dbReference>
<dbReference type="EMBL" id="CP000859">
    <property type="protein sequence ID" value="ABW68883.1"/>
    <property type="molecule type" value="Genomic_DNA"/>
</dbReference>
<dbReference type="eggNOG" id="ENOG50323KQ">
    <property type="taxonomic scope" value="Bacteria"/>
</dbReference>
<name>A8ZZL1_DESOH</name>